<dbReference type="Proteomes" id="UP000765509">
    <property type="component" value="Unassembled WGS sequence"/>
</dbReference>
<evidence type="ECO:0000313" key="2">
    <source>
        <dbReference type="EMBL" id="MBW0489192.1"/>
    </source>
</evidence>
<name>A0A9Q3H318_9BASI</name>
<accession>A0A9Q3H318</accession>
<organism evidence="2 3">
    <name type="scientific">Austropuccinia psidii MF-1</name>
    <dbReference type="NCBI Taxonomy" id="1389203"/>
    <lineage>
        <taxon>Eukaryota</taxon>
        <taxon>Fungi</taxon>
        <taxon>Dikarya</taxon>
        <taxon>Basidiomycota</taxon>
        <taxon>Pucciniomycotina</taxon>
        <taxon>Pucciniomycetes</taxon>
        <taxon>Pucciniales</taxon>
        <taxon>Sphaerophragmiaceae</taxon>
        <taxon>Austropuccinia</taxon>
    </lineage>
</organism>
<protein>
    <submittedName>
        <fullName evidence="2">Uncharacterized protein</fullName>
    </submittedName>
</protein>
<feature type="chain" id="PRO_5040390836" evidence="1">
    <location>
        <begin position="17"/>
        <end position="94"/>
    </location>
</feature>
<comment type="caution">
    <text evidence="2">The sequence shown here is derived from an EMBL/GenBank/DDBJ whole genome shotgun (WGS) entry which is preliminary data.</text>
</comment>
<reference evidence="2" key="1">
    <citation type="submission" date="2021-03" db="EMBL/GenBank/DDBJ databases">
        <title>Draft genome sequence of rust myrtle Austropuccinia psidii MF-1, a brazilian biotype.</title>
        <authorList>
            <person name="Quecine M.C."/>
            <person name="Pachon D.M.R."/>
            <person name="Bonatelli M.L."/>
            <person name="Correr F.H."/>
            <person name="Franceschini L.M."/>
            <person name="Leite T.F."/>
            <person name="Margarido G.R.A."/>
            <person name="Almeida C.A."/>
            <person name="Ferrarezi J.A."/>
            <person name="Labate C.A."/>
        </authorList>
    </citation>
    <scope>NUCLEOTIDE SEQUENCE</scope>
    <source>
        <strain evidence="2">MF-1</strain>
    </source>
</reference>
<dbReference type="EMBL" id="AVOT02009959">
    <property type="protein sequence ID" value="MBW0489192.1"/>
    <property type="molecule type" value="Genomic_DNA"/>
</dbReference>
<gene>
    <name evidence="2" type="ORF">O181_028907</name>
</gene>
<dbReference type="AlphaFoldDB" id="A0A9Q3H318"/>
<sequence length="94" mass="10726">MLKLTIMIMNLHLLKAPVLNETIHDEIPPTSPKNIKTFQEREKIQHDTMPDPESKVSSSANDQAIFSSHIDDFGDILNYHSNISQESWKRALAI</sequence>
<keyword evidence="1" id="KW-0732">Signal</keyword>
<proteinExistence type="predicted"/>
<keyword evidence="3" id="KW-1185">Reference proteome</keyword>
<evidence type="ECO:0000256" key="1">
    <source>
        <dbReference type="SAM" id="SignalP"/>
    </source>
</evidence>
<evidence type="ECO:0000313" key="3">
    <source>
        <dbReference type="Proteomes" id="UP000765509"/>
    </source>
</evidence>
<feature type="signal peptide" evidence="1">
    <location>
        <begin position="1"/>
        <end position="16"/>
    </location>
</feature>